<dbReference type="Proteomes" id="UP001396334">
    <property type="component" value="Unassembled WGS sequence"/>
</dbReference>
<reference evidence="2 3" key="1">
    <citation type="journal article" date="2024" name="G3 (Bethesda)">
        <title>Genome assembly of Hibiscus sabdariffa L. provides insights into metabolisms of medicinal natural products.</title>
        <authorList>
            <person name="Kim T."/>
        </authorList>
    </citation>
    <scope>NUCLEOTIDE SEQUENCE [LARGE SCALE GENOMIC DNA]</scope>
    <source>
        <strain evidence="2">TK-2024</strain>
        <tissue evidence="2">Old leaves</tissue>
    </source>
</reference>
<evidence type="ECO:0000313" key="3">
    <source>
        <dbReference type="Proteomes" id="UP001396334"/>
    </source>
</evidence>
<proteinExistence type="predicted"/>
<evidence type="ECO:0000256" key="1">
    <source>
        <dbReference type="SAM" id="MobiDB-lite"/>
    </source>
</evidence>
<sequence length="128" mass="13584">MISDARDPVGLVTPITTTPDSEDQSSNGQMFANKKINNNIEQGTFNEFQSCPLWVPIDTNASDGLAMTDAGCPTDTIPSSVTQQIYDEQRAAVDVVPAPEANVDAGQETSSPEMCTNGQEVTGDIDTT</sequence>
<keyword evidence="3" id="KW-1185">Reference proteome</keyword>
<feature type="compositionally biased region" description="Polar residues" evidence="1">
    <location>
        <begin position="107"/>
        <end position="128"/>
    </location>
</feature>
<comment type="caution">
    <text evidence="2">The sequence shown here is derived from an EMBL/GenBank/DDBJ whole genome shotgun (WGS) entry which is preliminary data.</text>
</comment>
<name>A0ABR2S5S7_9ROSI</name>
<accession>A0ABR2S5S7</accession>
<evidence type="ECO:0000313" key="2">
    <source>
        <dbReference type="EMBL" id="KAK9020598.1"/>
    </source>
</evidence>
<gene>
    <name evidence="2" type="ORF">V6N11_010617</name>
</gene>
<feature type="region of interest" description="Disordered" evidence="1">
    <location>
        <begin position="102"/>
        <end position="128"/>
    </location>
</feature>
<feature type="compositionally biased region" description="Polar residues" evidence="1">
    <location>
        <begin position="14"/>
        <end position="29"/>
    </location>
</feature>
<feature type="region of interest" description="Disordered" evidence="1">
    <location>
        <begin position="1"/>
        <end position="29"/>
    </location>
</feature>
<organism evidence="2 3">
    <name type="scientific">Hibiscus sabdariffa</name>
    <name type="common">roselle</name>
    <dbReference type="NCBI Taxonomy" id="183260"/>
    <lineage>
        <taxon>Eukaryota</taxon>
        <taxon>Viridiplantae</taxon>
        <taxon>Streptophyta</taxon>
        <taxon>Embryophyta</taxon>
        <taxon>Tracheophyta</taxon>
        <taxon>Spermatophyta</taxon>
        <taxon>Magnoliopsida</taxon>
        <taxon>eudicotyledons</taxon>
        <taxon>Gunneridae</taxon>
        <taxon>Pentapetalae</taxon>
        <taxon>rosids</taxon>
        <taxon>malvids</taxon>
        <taxon>Malvales</taxon>
        <taxon>Malvaceae</taxon>
        <taxon>Malvoideae</taxon>
        <taxon>Hibiscus</taxon>
    </lineage>
</organism>
<dbReference type="EMBL" id="JBBPBN010000016">
    <property type="protein sequence ID" value="KAK9020598.1"/>
    <property type="molecule type" value="Genomic_DNA"/>
</dbReference>
<protein>
    <submittedName>
        <fullName evidence="2">Uncharacterized protein</fullName>
    </submittedName>
</protein>